<proteinExistence type="predicted"/>
<dbReference type="EMBL" id="JBHSTE010000003">
    <property type="protein sequence ID" value="MFC6333261.1"/>
    <property type="molecule type" value="Genomic_DNA"/>
</dbReference>
<name>A0ABW1V4X5_9BACL</name>
<dbReference type="PANTHER" id="PTHR32027">
    <property type="entry name" value="CYTOSINE DEAMINASE"/>
    <property type="match status" value="1"/>
</dbReference>
<evidence type="ECO:0000313" key="2">
    <source>
        <dbReference type="EMBL" id="MFC6333261.1"/>
    </source>
</evidence>
<dbReference type="PANTHER" id="PTHR32027:SF9">
    <property type="entry name" value="BLL3847 PROTEIN"/>
    <property type="match status" value="1"/>
</dbReference>
<evidence type="ECO:0000313" key="3">
    <source>
        <dbReference type="Proteomes" id="UP001596233"/>
    </source>
</evidence>
<reference evidence="3" key="1">
    <citation type="journal article" date="2019" name="Int. J. Syst. Evol. Microbiol.">
        <title>The Global Catalogue of Microorganisms (GCM) 10K type strain sequencing project: providing services to taxonomists for standard genome sequencing and annotation.</title>
        <authorList>
            <consortium name="The Broad Institute Genomics Platform"/>
            <consortium name="The Broad Institute Genome Sequencing Center for Infectious Disease"/>
            <person name="Wu L."/>
            <person name="Ma J."/>
        </authorList>
    </citation>
    <scope>NUCLEOTIDE SEQUENCE [LARGE SCALE GENOMIC DNA]</scope>
    <source>
        <strain evidence="3">PCU 280</strain>
    </source>
</reference>
<organism evidence="2 3">
    <name type="scientific">Paenibacillus septentrionalis</name>
    <dbReference type="NCBI Taxonomy" id="429342"/>
    <lineage>
        <taxon>Bacteria</taxon>
        <taxon>Bacillati</taxon>
        <taxon>Bacillota</taxon>
        <taxon>Bacilli</taxon>
        <taxon>Bacillales</taxon>
        <taxon>Paenibacillaceae</taxon>
        <taxon>Paenibacillus</taxon>
    </lineage>
</organism>
<dbReference type="InterPro" id="IPR011059">
    <property type="entry name" value="Metal-dep_hydrolase_composite"/>
</dbReference>
<dbReference type="InterPro" id="IPR052349">
    <property type="entry name" value="Metallo-hydrolase_Enzymes"/>
</dbReference>
<dbReference type="Gene3D" id="2.30.40.10">
    <property type="entry name" value="Urease, subunit C, domain 1"/>
    <property type="match status" value="1"/>
</dbReference>
<dbReference type="InterPro" id="IPR032466">
    <property type="entry name" value="Metal_Hydrolase"/>
</dbReference>
<dbReference type="RefSeq" id="WP_379234535.1">
    <property type="nucleotide sequence ID" value="NZ_JBHSTE010000003.1"/>
</dbReference>
<accession>A0ABW1V4X5</accession>
<dbReference type="Gene3D" id="3.20.20.140">
    <property type="entry name" value="Metal-dependent hydrolases"/>
    <property type="match status" value="1"/>
</dbReference>
<keyword evidence="3" id="KW-1185">Reference proteome</keyword>
<protein>
    <submittedName>
        <fullName evidence="2">Amidohydrolase family protein</fullName>
    </submittedName>
</protein>
<evidence type="ECO:0000259" key="1">
    <source>
        <dbReference type="Pfam" id="PF07969"/>
    </source>
</evidence>
<gene>
    <name evidence="2" type="ORF">ACFP56_11550</name>
</gene>
<comment type="caution">
    <text evidence="2">The sequence shown here is derived from an EMBL/GenBank/DDBJ whole genome shotgun (WGS) entry which is preliminary data.</text>
</comment>
<dbReference type="InterPro" id="IPR013108">
    <property type="entry name" value="Amidohydro_3"/>
</dbReference>
<dbReference type="Pfam" id="PF07969">
    <property type="entry name" value="Amidohydro_3"/>
    <property type="match status" value="1"/>
</dbReference>
<feature type="domain" description="Amidohydrolase 3" evidence="1">
    <location>
        <begin position="48"/>
        <end position="298"/>
    </location>
</feature>
<sequence>MKVSNKAWAMSGFSNEHAHLDKGVLVPGVSYEDAPAPVRGEWTRGLKAQFTKEDIYARAEQALLNMLSYGTTYVRTHVDVDPLVGLKGIEAILELKQNYAKDIIIDITAFNQEGFERFPETEHLLAEALKMGRVGIGGHTLTDPDGVKHIQRVFDLAEKFDAPWIEFHTDESGKPEHFLLPNIAEETKQRGLRGKVYAIHCNSLANVSDEQAKAAIEQVVEAGLHVIVCPTAIATRAITRTKELLKSGVRITLGSDNMGDLFNPLGSGNMLNYAQMLTYIQRFYEPNEMQFILEMITQKPLDDQASVALEQLSVQVVYETDRIHELLAHAPKPLAILPQPER</sequence>
<dbReference type="SUPFAM" id="SSF51556">
    <property type="entry name" value="Metallo-dependent hydrolases"/>
    <property type="match status" value="1"/>
</dbReference>
<dbReference type="Proteomes" id="UP001596233">
    <property type="component" value="Unassembled WGS sequence"/>
</dbReference>